<accession>A0A9W8JPT3</accession>
<proteinExistence type="inferred from homology"/>
<feature type="compositionally biased region" description="Basic and acidic residues" evidence="5">
    <location>
        <begin position="131"/>
        <end position="140"/>
    </location>
</feature>
<dbReference type="EMBL" id="JANKHO010001658">
    <property type="protein sequence ID" value="KAJ3500147.1"/>
    <property type="molecule type" value="Genomic_DNA"/>
</dbReference>
<comment type="caution">
    <text evidence="6">The sequence shown here is derived from an EMBL/GenBank/DDBJ whole genome shotgun (WGS) entry which is preliminary data.</text>
</comment>
<comment type="similarity">
    <text evidence="2 4">Belongs to the eukaryotic RPC7 RNA polymerase subunit family.</text>
</comment>
<feature type="compositionally biased region" description="Basic residues" evidence="5">
    <location>
        <begin position="105"/>
        <end position="115"/>
    </location>
</feature>
<evidence type="ECO:0000256" key="3">
    <source>
        <dbReference type="ARBA" id="ARBA00023242"/>
    </source>
</evidence>
<dbReference type="Proteomes" id="UP001148786">
    <property type="component" value="Unassembled WGS sequence"/>
</dbReference>
<dbReference type="Pfam" id="PF11705">
    <property type="entry name" value="RNA_pol_3_Rpc31"/>
    <property type="match status" value="1"/>
</dbReference>
<dbReference type="OrthoDB" id="5377312at2759"/>
<evidence type="ECO:0000313" key="7">
    <source>
        <dbReference type="Proteomes" id="UP001148786"/>
    </source>
</evidence>
<evidence type="ECO:0000256" key="5">
    <source>
        <dbReference type="SAM" id="MobiDB-lite"/>
    </source>
</evidence>
<dbReference type="PANTHER" id="PTHR15367:SF2">
    <property type="entry name" value="DNA-DIRECTED RNA POLYMERASE III SUBUNIT"/>
    <property type="match status" value="1"/>
</dbReference>
<dbReference type="InterPro" id="IPR024661">
    <property type="entry name" value="RNA_pol_III_Rpc31"/>
</dbReference>
<gene>
    <name evidence="6" type="ORF">NLJ89_g9921</name>
</gene>
<keyword evidence="7" id="KW-1185">Reference proteome</keyword>
<organism evidence="6 7">
    <name type="scientific">Agrocybe chaxingu</name>
    <dbReference type="NCBI Taxonomy" id="84603"/>
    <lineage>
        <taxon>Eukaryota</taxon>
        <taxon>Fungi</taxon>
        <taxon>Dikarya</taxon>
        <taxon>Basidiomycota</taxon>
        <taxon>Agaricomycotina</taxon>
        <taxon>Agaricomycetes</taxon>
        <taxon>Agaricomycetidae</taxon>
        <taxon>Agaricales</taxon>
        <taxon>Agaricineae</taxon>
        <taxon>Strophariaceae</taxon>
        <taxon>Agrocybe</taxon>
    </lineage>
</organism>
<dbReference type="GO" id="GO:0006383">
    <property type="term" value="P:transcription by RNA polymerase III"/>
    <property type="evidence" value="ECO:0007669"/>
    <property type="project" value="UniProtKB-UniRule"/>
</dbReference>
<dbReference type="PANTHER" id="PTHR15367">
    <property type="entry name" value="DNA-DIRECTED RNA POLYMERASE III"/>
    <property type="match status" value="1"/>
</dbReference>
<evidence type="ECO:0000256" key="1">
    <source>
        <dbReference type="ARBA" id="ARBA00004123"/>
    </source>
</evidence>
<sequence>MGLTFADLQNLSREATALYPPRELPIFTEPTHEEKRIAELQLAYAARMRKSEYYVTEKPKTTELERYSDKYRPSVAARPELQRDRLHQPFFPAEVFDGYFYPKRRKKKISRRSTGKPKLNLDALGDEVDEGEKSDGERSEAGSQEAPDYDVDEEYDNDYAENYFDNGEGDDMDDLGDGRGGDDGGGGGDYD</sequence>
<feature type="region of interest" description="Disordered" evidence="5">
    <location>
        <begin position="105"/>
        <end position="191"/>
    </location>
</feature>
<evidence type="ECO:0000313" key="6">
    <source>
        <dbReference type="EMBL" id="KAJ3500147.1"/>
    </source>
</evidence>
<evidence type="ECO:0000256" key="4">
    <source>
        <dbReference type="PIRNR" id="PIRNR000777"/>
    </source>
</evidence>
<protein>
    <recommendedName>
        <fullName evidence="4">DNA-directed RNA polymerase III subunit</fullName>
    </recommendedName>
</protein>
<name>A0A9W8JPT3_9AGAR</name>
<dbReference type="AlphaFoldDB" id="A0A9W8JPT3"/>
<dbReference type="PIRSF" id="PIRSF000777">
    <property type="entry name" value="RNA_polIII_C31"/>
    <property type="match status" value="1"/>
</dbReference>
<dbReference type="GO" id="GO:0005666">
    <property type="term" value="C:RNA polymerase III complex"/>
    <property type="evidence" value="ECO:0007669"/>
    <property type="project" value="UniProtKB-UniRule"/>
</dbReference>
<comment type="subcellular location">
    <subcellularLocation>
        <location evidence="1 4">Nucleus</location>
    </subcellularLocation>
</comment>
<comment type="subunit">
    <text evidence="4">Component of the RNA polymerase III (Pol III) complex.</text>
</comment>
<evidence type="ECO:0000256" key="2">
    <source>
        <dbReference type="ARBA" id="ARBA00008352"/>
    </source>
</evidence>
<keyword evidence="3 4" id="KW-0539">Nucleus</keyword>
<comment type="function">
    <text evidence="4">DNA-dependent RNA polymerase catalyzes the transcription of DNA into RNA using the four ribonucleoside triphosphates as substrates. Specific peripheric component of RNA polymerase III which synthesizes small RNAs, such as 5S rRNA and tRNAs.</text>
</comment>
<reference evidence="6" key="1">
    <citation type="submission" date="2022-07" db="EMBL/GenBank/DDBJ databases">
        <title>Genome Sequence of Agrocybe chaxingu.</title>
        <authorList>
            <person name="Buettner E."/>
        </authorList>
    </citation>
    <scope>NUCLEOTIDE SEQUENCE</scope>
    <source>
        <strain evidence="6">MP-N11</strain>
    </source>
</reference>
<feature type="compositionally biased region" description="Acidic residues" evidence="5">
    <location>
        <begin position="147"/>
        <end position="159"/>
    </location>
</feature>